<organism evidence="3 4">
    <name type="scientific">Zizania palustris</name>
    <name type="common">Northern wild rice</name>
    <dbReference type="NCBI Taxonomy" id="103762"/>
    <lineage>
        <taxon>Eukaryota</taxon>
        <taxon>Viridiplantae</taxon>
        <taxon>Streptophyta</taxon>
        <taxon>Embryophyta</taxon>
        <taxon>Tracheophyta</taxon>
        <taxon>Spermatophyta</taxon>
        <taxon>Magnoliopsida</taxon>
        <taxon>Liliopsida</taxon>
        <taxon>Poales</taxon>
        <taxon>Poaceae</taxon>
        <taxon>BOP clade</taxon>
        <taxon>Oryzoideae</taxon>
        <taxon>Oryzeae</taxon>
        <taxon>Zizaniinae</taxon>
        <taxon>Zizania</taxon>
    </lineage>
</organism>
<name>A0A8J5STZ1_ZIZPA</name>
<sequence>MTQSWSGSPTARGFAGLPVCHDHELPRADATSSPRRGLFRAPLDRREFAAGRPPSRPRFRREAPSRYSGDGSSMCQVLGEDGFNFQCNLCDSEVVYSMTEILLRGLSIASVDSTTGDIFKSPSSVAVGMKTELAEYLIQRSAQSLNELSGALDIRTLTLITKEQEAKIKKLEENLKVQEAKMKKLENEFRFVLSFEKEACCHSVTAVSGGHKGLWHRELKVTSRMMPPYSSKIGVEAQMP</sequence>
<accession>A0A8J5STZ1</accession>
<evidence type="ECO:0000256" key="1">
    <source>
        <dbReference type="SAM" id="Coils"/>
    </source>
</evidence>
<dbReference type="EMBL" id="JAAALK010000283">
    <property type="protein sequence ID" value="KAG8071377.1"/>
    <property type="molecule type" value="Genomic_DNA"/>
</dbReference>
<feature type="region of interest" description="Disordered" evidence="2">
    <location>
        <begin position="42"/>
        <end position="67"/>
    </location>
</feature>
<dbReference type="AlphaFoldDB" id="A0A8J5STZ1"/>
<evidence type="ECO:0000313" key="4">
    <source>
        <dbReference type="Proteomes" id="UP000729402"/>
    </source>
</evidence>
<reference evidence="3" key="1">
    <citation type="journal article" date="2021" name="bioRxiv">
        <title>Whole Genome Assembly and Annotation of Northern Wild Rice, Zizania palustris L., Supports a Whole Genome Duplication in the Zizania Genus.</title>
        <authorList>
            <person name="Haas M."/>
            <person name="Kono T."/>
            <person name="Macchietto M."/>
            <person name="Millas R."/>
            <person name="McGilp L."/>
            <person name="Shao M."/>
            <person name="Duquette J."/>
            <person name="Hirsch C.N."/>
            <person name="Kimball J."/>
        </authorList>
    </citation>
    <scope>NUCLEOTIDE SEQUENCE</scope>
    <source>
        <tissue evidence="3">Fresh leaf tissue</tissue>
    </source>
</reference>
<keyword evidence="4" id="KW-1185">Reference proteome</keyword>
<dbReference type="Proteomes" id="UP000729402">
    <property type="component" value="Unassembled WGS sequence"/>
</dbReference>
<evidence type="ECO:0000256" key="2">
    <source>
        <dbReference type="SAM" id="MobiDB-lite"/>
    </source>
</evidence>
<evidence type="ECO:0000313" key="3">
    <source>
        <dbReference type="EMBL" id="KAG8071377.1"/>
    </source>
</evidence>
<gene>
    <name evidence="3" type="ORF">GUJ93_ZPchr0006g42755</name>
</gene>
<reference evidence="3" key="2">
    <citation type="submission" date="2021-02" db="EMBL/GenBank/DDBJ databases">
        <authorList>
            <person name="Kimball J.A."/>
            <person name="Haas M.W."/>
            <person name="Macchietto M."/>
            <person name="Kono T."/>
            <person name="Duquette J."/>
            <person name="Shao M."/>
        </authorList>
    </citation>
    <scope>NUCLEOTIDE SEQUENCE</scope>
    <source>
        <tissue evidence="3">Fresh leaf tissue</tissue>
    </source>
</reference>
<protein>
    <submittedName>
        <fullName evidence="3">Uncharacterized protein</fullName>
    </submittedName>
</protein>
<comment type="caution">
    <text evidence="3">The sequence shown here is derived from an EMBL/GenBank/DDBJ whole genome shotgun (WGS) entry which is preliminary data.</text>
</comment>
<proteinExistence type="predicted"/>
<dbReference type="OrthoDB" id="1737200at2759"/>
<keyword evidence="1" id="KW-0175">Coiled coil</keyword>
<feature type="coiled-coil region" evidence="1">
    <location>
        <begin position="154"/>
        <end position="188"/>
    </location>
</feature>